<feature type="region of interest" description="Disordered" evidence="1">
    <location>
        <begin position="74"/>
        <end position="100"/>
    </location>
</feature>
<keyword evidence="2" id="KW-0732">Signal</keyword>
<dbReference type="Proteomes" id="UP000245137">
    <property type="component" value="Unassembled WGS sequence"/>
</dbReference>
<proteinExistence type="predicted"/>
<evidence type="ECO:0000256" key="2">
    <source>
        <dbReference type="SAM" id="SignalP"/>
    </source>
</evidence>
<dbReference type="RefSeq" id="WP_108918066.1">
    <property type="nucleotide sequence ID" value="NZ_BGJY01000008.1"/>
</dbReference>
<gene>
    <name evidence="3" type="ORF">C5689_15030</name>
</gene>
<keyword evidence="4" id="KW-1185">Reference proteome</keyword>
<evidence type="ECO:0000313" key="3">
    <source>
        <dbReference type="EMBL" id="PWB93072.1"/>
    </source>
</evidence>
<feature type="chain" id="PRO_5015576980" evidence="2">
    <location>
        <begin position="22"/>
        <end position="100"/>
    </location>
</feature>
<name>A0A2U1SN79_METSR</name>
<evidence type="ECO:0000313" key="4">
    <source>
        <dbReference type="Proteomes" id="UP000245137"/>
    </source>
</evidence>
<feature type="region of interest" description="Disordered" evidence="1">
    <location>
        <begin position="25"/>
        <end position="51"/>
    </location>
</feature>
<accession>A0A2U1SN79</accession>
<comment type="caution">
    <text evidence="3">The sequence shown here is derived from an EMBL/GenBank/DDBJ whole genome shotgun (WGS) entry which is preliminary data.</text>
</comment>
<reference evidence="3 4" key="1">
    <citation type="journal article" date="2018" name="Appl. Microbiol. Biotechnol.">
        <title>Co-cultivation of the strictly anaerobic methanogen Methanosarcina barkeri with aerobic methanotrophs in an oxygen-limited membrane bioreactor.</title>
        <authorList>
            <person name="In 't Zandt M.H."/>
            <person name="van den Bosch T.J.M."/>
            <person name="Rijkers R."/>
            <person name="van Kessel M.A.H.J."/>
            <person name="Jetten M.S.M."/>
            <person name="Welte C.U."/>
        </authorList>
    </citation>
    <scope>NUCLEOTIDE SEQUENCE [LARGE SCALE GENOMIC DNA]</scope>
    <source>
        <strain evidence="3 4">DSM 17706</strain>
    </source>
</reference>
<dbReference type="AlphaFoldDB" id="A0A2U1SN79"/>
<dbReference type="OrthoDB" id="8453859at2"/>
<sequence length="100" mass="10123">MRKLALFSTSLVLLLGGAAIAEQQMTQRGRTSGPATGQNVTPSTVTQKSVEGRSSFIDENEGFALDASALAAGAPGVEGKPGAQSGPAPRGRGGTSKFVY</sequence>
<feature type="compositionally biased region" description="Polar residues" evidence="1">
    <location>
        <begin position="25"/>
        <end position="49"/>
    </location>
</feature>
<organism evidence="3 4">
    <name type="scientific">Methylosinus sporium</name>
    <dbReference type="NCBI Taxonomy" id="428"/>
    <lineage>
        <taxon>Bacteria</taxon>
        <taxon>Pseudomonadati</taxon>
        <taxon>Pseudomonadota</taxon>
        <taxon>Alphaproteobacteria</taxon>
        <taxon>Hyphomicrobiales</taxon>
        <taxon>Methylocystaceae</taxon>
        <taxon>Methylosinus</taxon>
    </lineage>
</organism>
<evidence type="ECO:0000256" key="1">
    <source>
        <dbReference type="SAM" id="MobiDB-lite"/>
    </source>
</evidence>
<dbReference type="EMBL" id="PUIV01000029">
    <property type="protein sequence ID" value="PWB93072.1"/>
    <property type="molecule type" value="Genomic_DNA"/>
</dbReference>
<feature type="signal peptide" evidence="2">
    <location>
        <begin position="1"/>
        <end position="21"/>
    </location>
</feature>
<protein>
    <submittedName>
        <fullName evidence="3">Uncharacterized protein</fullName>
    </submittedName>
</protein>